<proteinExistence type="evidence at transcript level"/>
<accession>B6SZ96</accession>
<organism evidence="2">
    <name type="scientific">Zea mays</name>
    <name type="common">Maize</name>
    <dbReference type="NCBI Taxonomy" id="4577"/>
    <lineage>
        <taxon>Eukaryota</taxon>
        <taxon>Viridiplantae</taxon>
        <taxon>Streptophyta</taxon>
        <taxon>Embryophyta</taxon>
        <taxon>Tracheophyta</taxon>
        <taxon>Spermatophyta</taxon>
        <taxon>Magnoliopsida</taxon>
        <taxon>Liliopsida</taxon>
        <taxon>Poales</taxon>
        <taxon>Poaceae</taxon>
        <taxon>PACMAD clade</taxon>
        <taxon>Panicoideae</taxon>
        <taxon>Andropogonodae</taxon>
        <taxon>Andropogoneae</taxon>
        <taxon>Tripsacinae</taxon>
        <taxon>Zea</taxon>
    </lineage>
</organism>
<dbReference type="EMBL" id="EU958061">
    <property type="protein sequence ID" value="ACG30179.1"/>
    <property type="molecule type" value="mRNA"/>
</dbReference>
<feature type="signal peptide" evidence="1">
    <location>
        <begin position="1"/>
        <end position="23"/>
    </location>
</feature>
<name>B6SZ96_MAIZE</name>
<evidence type="ECO:0000313" key="2">
    <source>
        <dbReference type="EMBL" id="ACG30179.1"/>
    </source>
</evidence>
<sequence length="40" mass="4120">MKLPFSSLLQCLIGNAAVPPVNAAGNDLAVADLVWGLLRA</sequence>
<reference evidence="2" key="1">
    <citation type="journal article" date="2009" name="Plant Mol. Biol.">
        <title>Insights into corn genes derived from large-scale cDNA sequencing.</title>
        <authorList>
            <person name="Alexandrov N.N."/>
            <person name="Brover V.V."/>
            <person name="Freidin S."/>
            <person name="Troukhan M.E."/>
            <person name="Tatarinova T.V."/>
            <person name="Zhang H."/>
            <person name="Swaller T.J."/>
            <person name="Lu Y.P."/>
            <person name="Bouck J."/>
            <person name="Flavell R.B."/>
            <person name="Feldmann K.A."/>
        </authorList>
    </citation>
    <scope>NUCLEOTIDE SEQUENCE</scope>
</reference>
<keyword evidence="1" id="KW-0732">Signal</keyword>
<protein>
    <submittedName>
        <fullName evidence="2">Uncharacterized protein</fullName>
    </submittedName>
</protein>
<dbReference type="AlphaFoldDB" id="B6SZ96"/>
<feature type="chain" id="PRO_5002847519" evidence="1">
    <location>
        <begin position="24"/>
        <end position="40"/>
    </location>
</feature>
<evidence type="ECO:0000256" key="1">
    <source>
        <dbReference type="SAM" id="SignalP"/>
    </source>
</evidence>